<keyword evidence="2" id="KW-1185">Reference proteome</keyword>
<dbReference type="AlphaFoldDB" id="A0A9N9AKY0"/>
<reference evidence="1" key="1">
    <citation type="submission" date="2021-06" db="EMBL/GenBank/DDBJ databases">
        <authorList>
            <person name="Kallberg Y."/>
            <person name="Tangrot J."/>
            <person name="Rosling A."/>
        </authorList>
    </citation>
    <scope>NUCLEOTIDE SEQUENCE</scope>
    <source>
        <strain evidence="1">FL966</strain>
    </source>
</reference>
<name>A0A9N9AKY0_9GLOM</name>
<gene>
    <name evidence="1" type="ORF">CPELLU_LOCUS4092</name>
</gene>
<protein>
    <submittedName>
        <fullName evidence="1">14245_t:CDS:1</fullName>
    </submittedName>
</protein>
<evidence type="ECO:0000313" key="1">
    <source>
        <dbReference type="EMBL" id="CAG8536469.1"/>
    </source>
</evidence>
<evidence type="ECO:0000313" key="2">
    <source>
        <dbReference type="Proteomes" id="UP000789759"/>
    </source>
</evidence>
<accession>A0A9N9AKY0</accession>
<comment type="caution">
    <text evidence="1">The sequence shown here is derived from an EMBL/GenBank/DDBJ whole genome shotgun (WGS) entry which is preliminary data.</text>
</comment>
<dbReference type="EMBL" id="CAJVQA010002099">
    <property type="protein sequence ID" value="CAG8536469.1"/>
    <property type="molecule type" value="Genomic_DNA"/>
</dbReference>
<organism evidence="1 2">
    <name type="scientific">Cetraspora pellucida</name>
    <dbReference type="NCBI Taxonomy" id="1433469"/>
    <lineage>
        <taxon>Eukaryota</taxon>
        <taxon>Fungi</taxon>
        <taxon>Fungi incertae sedis</taxon>
        <taxon>Mucoromycota</taxon>
        <taxon>Glomeromycotina</taxon>
        <taxon>Glomeromycetes</taxon>
        <taxon>Diversisporales</taxon>
        <taxon>Gigasporaceae</taxon>
        <taxon>Cetraspora</taxon>
    </lineage>
</organism>
<proteinExistence type="predicted"/>
<sequence>MNAPDRNQLDIITPSQPLFPPPITQDQLITYKTHVKRKYSKLPTAFIIYKTAYRQRLIADNNLPPKHLFSSMAIIVPSQPLFPPPITQDQLETYNTRINGKVPRSPTAFIIYKIAYRQRLLADNNLPPAHVFSHMASISYEREPRHVKAAYVNLSILLRSGR</sequence>
<dbReference type="Proteomes" id="UP000789759">
    <property type="component" value="Unassembled WGS sequence"/>
</dbReference>
<dbReference type="OrthoDB" id="2343545at2759"/>